<organism evidence="1 2">
    <name type="scientific">Alicyclobacillus mengziensis</name>
    <dbReference type="NCBI Taxonomy" id="2931921"/>
    <lineage>
        <taxon>Bacteria</taxon>
        <taxon>Bacillati</taxon>
        <taxon>Bacillota</taxon>
        <taxon>Bacilli</taxon>
        <taxon>Bacillales</taxon>
        <taxon>Alicyclobacillaceae</taxon>
        <taxon>Alicyclobacillus</taxon>
    </lineage>
</organism>
<keyword evidence="2" id="KW-1185">Reference proteome</keyword>
<accession>A0A9X7W2W6</accession>
<reference evidence="1 2" key="1">
    <citation type="submission" date="2021-02" db="EMBL/GenBank/DDBJ databases">
        <title>Alicyclobacillus curvatus sp. nov. and Alicyclobacillus mengziensis sp. nov., two acidophilic bacteria isolated from acid mine drainage.</title>
        <authorList>
            <person name="Huang Y."/>
        </authorList>
    </citation>
    <scope>NUCLEOTIDE SEQUENCE [LARGE SCALE GENOMIC DNA]</scope>
    <source>
        <strain evidence="1 2">S30H14</strain>
    </source>
</reference>
<name>A0A9X7W2W6_9BACL</name>
<proteinExistence type="predicted"/>
<protein>
    <submittedName>
        <fullName evidence="1">Uncharacterized protein</fullName>
    </submittedName>
</protein>
<dbReference type="EMBL" id="CP071182">
    <property type="protein sequence ID" value="QSO49390.1"/>
    <property type="molecule type" value="Genomic_DNA"/>
</dbReference>
<dbReference type="RefSeq" id="WP_206658701.1">
    <property type="nucleotide sequence ID" value="NZ_CP071182.1"/>
</dbReference>
<dbReference type="AlphaFoldDB" id="A0A9X7W2W6"/>
<dbReference type="Proteomes" id="UP000663505">
    <property type="component" value="Chromosome"/>
</dbReference>
<evidence type="ECO:0000313" key="1">
    <source>
        <dbReference type="EMBL" id="QSO49390.1"/>
    </source>
</evidence>
<sequence length="95" mass="11257">MTSRLPDLEARIVKMGDHVLHHEVYHFVQHSINALRRLETTIQNESRSGQDYEMHTVHRTIDRSISELVNVLEKTVEDWEHRLDKLKPNFQDGVE</sequence>
<dbReference type="KEGG" id="afx:JZ786_10965"/>
<gene>
    <name evidence="1" type="ORF">JZ786_10965</name>
</gene>
<evidence type="ECO:0000313" key="2">
    <source>
        <dbReference type="Proteomes" id="UP000663505"/>
    </source>
</evidence>